<dbReference type="InterPro" id="IPR003156">
    <property type="entry name" value="DHHA1_dom"/>
</dbReference>
<evidence type="ECO:0000313" key="8">
    <source>
        <dbReference type="Proteomes" id="UP000062043"/>
    </source>
</evidence>
<accession>A0A0X1KJX8</accession>
<dbReference type="GO" id="GO:0006419">
    <property type="term" value="P:alanyl-tRNA aminoacylation"/>
    <property type="evidence" value="ECO:0007669"/>
    <property type="project" value="InterPro"/>
</dbReference>
<gene>
    <name evidence="7" type="ORF">X802_04705</name>
</gene>
<dbReference type="InterPro" id="IPR009000">
    <property type="entry name" value="Transl_B-barrel_sf"/>
</dbReference>
<evidence type="ECO:0000256" key="4">
    <source>
        <dbReference type="ARBA" id="ARBA00022833"/>
    </source>
</evidence>
<keyword evidence="4" id="KW-0862">Zinc</keyword>
<feature type="coiled-coil region" evidence="5">
    <location>
        <begin position="265"/>
        <end position="299"/>
    </location>
</feature>
<dbReference type="GO" id="GO:0004813">
    <property type="term" value="F:alanine-tRNA ligase activity"/>
    <property type="evidence" value="ECO:0007669"/>
    <property type="project" value="InterPro"/>
</dbReference>
<feature type="domain" description="Alanyl-transfer RNA synthetases family profile" evidence="6">
    <location>
        <begin position="1"/>
        <end position="249"/>
    </location>
</feature>
<dbReference type="Proteomes" id="UP000062043">
    <property type="component" value="Chromosome"/>
</dbReference>
<dbReference type="GO" id="GO:0005524">
    <property type="term" value="F:ATP binding"/>
    <property type="evidence" value="ECO:0007669"/>
    <property type="project" value="InterPro"/>
</dbReference>
<dbReference type="OrthoDB" id="11392at2157"/>
<sequence length="409" mass="46433">MTEKLFYADPYLRETDAGVLEVEVGKDGKRIKLLLDRTIFYPEGGGQPSDRGLIKGDGFRVLVENVSGKDEIWHEGKLEGRIPQKGEEVRLILDWEWRYENMKAHTGQHVLSAVIKGLIGADTTGFQIFPDYSKIEIDYPGELTWELINEIERKTNKVIWGDVEVEVEVYEELPEDLSARLRKAVSEKIKPPIRIVRIGTVDVTPCGGTHVKSTREVGIVKVLNFYRKSRKLWRIEFAAGNRALRALNEFLEDYWEALDEMPNKNRPLVERVKELKTEIEKLEEEKDGLRRELWRWKAKALLENAEEIKGIKVVSYIEDADMKEAQAFVVYLVDKNSGTIALVAGRNYLIFAKNRDVEGIAMNELLKKVLAESGGGGGGSEVLARGGGFKLPPEEVLRKAQEILRASLQ</sequence>
<dbReference type="GO" id="GO:0005737">
    <property type="term" value="C:cytoplasm"/>
    <property type="evidence" value="ECO:0007669"/>
    <property type="project" value="UniProtKB-SubCell"/>
</dbReference>
<dbReference type="PANTHER" id="PTHR43462:SF1">
    <property type="entry name" value="ALANYL-TRNA EDITING PROTEIN AARSD1"/>
    <property type="match status" value="1"/>
</dbReference>
<dbReference type="GO" id="GO:0046872">
    <property type="term" value="F:metal ion binding"/>
    <property type="evidence" value="ECO:0007669"/>
    <property type="project" value="UniProtKB-KW"/>
</dbReference>
<dbReference type="KEGG" id="tgy:X802_04705"/>
<dbReference type="GO" id="GO:0003676">
    <property type="term" value="F:nucleic acid binding"/>
    <property type="evidence" value="ECO:0007669"/>
    <property type="project" value="InterPro"/>
</dbReference>
<dbReference type="PROSITE" id="PS50860">
    <property type="entry name" value="AA_TRNA_LIGASE_II_ALA"/>
    <property type="match status" value="1"/>
</dbReference>
<dbReference type="Pfam" id="PF07973">
    <property type="entry name" value="tRNA_SAD"/>
    <property type="match status" value="1"/>
</dbReference>
<proteinExistence type="predicted"/>
<dbReference type="InterPro" id="IPR018163">
    <property type="entry name" value="Thr/Ala-tRNA-synth_IIc_edit"/>
</dbReference>
<dbReference type="Gene3D" id="3.30.980.10">
    <property type="entry name" value="Threonyl-trna Synthetase, Chain A, domain 2"/>
    <property type="match status" value="1"/>
</dbReference>
<dbReference type="AlphaFoldDB" id="A0A0X1KJX8"/>
<dbReference type="PANTHER" id="PTHR43462">
    <property type="entry name" value="ALANYL-TRNA EDITING PROTEIN"/>
    <property type="match status" value="1"/>
</dbReference>
<evidence type="ECO:0000313" key="7">
    <source>
        <dbReference type="EMBL" id="AJC71547.1"/>
    </source>
</evidence>
<dbReference type="PATRIC" id="fig|1432656.3.peg.913"/>
<dbReference type="SMART" id="SM00863">
    <property type="entry name" value="tRNA_SAD"/>
    <property type="match status" value="1"/>
</dbReference>
<dbReference type="EMBL" id="CP007140">
    <property type="protein sequence ID" value="AJC71547.1"/>
    <property type="molecule type" value="Genomic_DNA"/>
</dbReference>
<dbReference type="InterPro" id="IPR051335">
    <property type="entry name" value="Alanyl-tRNA_Editing_Enzymes"/>
</dbReference>
<organism evidence="7 8">
    <name type="scientific">Thermococcus guaymasensis DSM 11113</name>
    <dbReference type="NCBI Taxonomy" id="1432656"/>
    <lineage>
        <taxon>Archaea</taxon>
        <taxon>Methanobacteriati</taxon>
        <taxon>Methanobacteriota</taxon>
        <taxon>Thermococci</taxon>
        <taxon>Thermococcales</taxon>
        <taxon>Thermococcaceae</taxon>
        <taxon>Thermococcus</taxon>
    </lineage>
</organism>
<keyword evidence="3" id="KW-0479">Metal-binding</keyword>
<dbReference type="FunFam" id="2.40.30.130:FF:000032">
    <property type="entry name" value="Alanyl-tRNA editing protein AlaX-M"/>
    <property type="match status" value="1"/>
</dbReference>
<dbReference type="GeneID" id="27134955"/>
<reference evidence="7 8" key="1">
    <citation type="submission" date="2014-01" db="EMBL/GenBank/DDBJ databases">
        <title>Genome sequencing of Thermococcus guaymasensis.</title>
        <authorList>
            <person name="Zhang X."/>
            <person name="Alvare G."/>
            <person name="Fristensky B."/>
            <person name="Chen L."/>
            <person name="Suen T."/>
            <person name="Chen Q."/>
            <person name="Ma K."/>
        </authorList>
    </citation>
    <scope>NUCLEOTIDE SEQUENCE [LARGE SCALE GENOMIC DNA]</scope>
    <source>
        <strain evidence="7 8">DSM 11113</strain>
    </source>
</reference>
<evidence type="ECO:0000256" key="2">
    <source>
        <dbReference type="ARBA" id="ARBA00004496"/>
    </source>
</evidence>
<dbReference type="Pfam" id="PF02272">
    <property type="entry name" value="DHHA1"/>
    <property type="match status" value="1"/>
</dbReference>
<dbReference type="InterPro" id="IPR018165">
    <property type="entry name" value="Ala-tRNA-synth_IIc_core"/>
</dbReference>
<evidence type="ECO:0000256" key="5">
    <source>
        <dbReference type="SAM" id="Coils"/>
    </source>
</evidence>
<dbReference type="GO" id="GO:0002161">
    <property type="term" value="F:aminoacyl-tRNA deacylase activity"/>
    <property type="evidence" value="ECO:0007669"/>
    <property type="project" value="UniProtKB-ARBA"/>
</dbReference>
<dbReference type="InterPro" id="IPR012947">
    <property type="entry name" value="tRNA_SAD"/>
</dbReference>
<comment type="cofactor">
    <cofactor evidence="1">
        <name>Zn(2+)</name>
        <dbReference type="ChEBI" id="CHEBI:29105"/>
    </cofactor>
</comment>
<dbReference type="SUPFAM" id="SSF50447">
    <property type="entry name" value="Translation proteins"/>
    <property type="match status" value="1"/>
</dbReference>
<evidence type="ECO:0000256" key="1">
    <source>
        <dbReference type="ARBA" id="ARBA00001947"/>
    </source>
</evidence>
<name>A0A0X1KJX8_9EURY</name>
<dbReference type="Gene3D" id="3.10.310.40">
    <property type="match status" value="1"/>
</dbReference>
<keyword evidence="8" id="KW-1185">Reference proteome</keyword>
<dbReference type="FunFam" id="3.30.980.10:FF:000026">
    <property type="entry name" value="Threonyl/alanyl tRNA synthetase SAD"/>
    <property type="match status" value="1"/>
</dbReference>
<dbReference type="InterPro" id="IPR018164">
    <property type="entry name" value="Ala-tRNA-synth_IIc_N"/>
</dbReference>
<dbReference type="Pfam" id="PF01411">
    <property type="entry name" value="tRNA-synt_2c"/>
    <property type="match status" value="1"/>
</dbReference>
<dbReference type="SUPFAM" id="SSF55186">
    <property type="entry name" value="ThrRS/AlaRS common domain"/>
    <property type="match status" value="1"/>
</dbReference>
<dbReference type="STRING" id="1432656.X802_04705"/>
<protein>
    <submittedName>
        <fullName evidence="7">Alanyl-tRNA editing protein AlaX</fullName>
    </submittedName>
</protein>
<dbReference type="RefSeq" id="WP_062371389.1">
    <property type="nucleotide sequence ID" value="NZ_CP007140.1"/>
</dbReference>
<evidence type="ECO:0000259" key="6">
    <source>
        <dbReference type="PROSITE" id="PS50860"/>
    </source>
</evidence>
<evidence type="ECO:0000256" key="3">
    <source>
        <dbReference type="ARBA" id="ARBA00022723"/>
    </source>
</evidence>
<comment type="subcellular location">
    <subcellularLocation>
        <location evidence="2">Cytoplasm</location>
    </subcellularLocation>
</comment>
<dbReference type="Gene3D" id="2.40.30.130">
    <property type="match status" value="1"/>
</dbReference>
<keyword evidence="5" id="KW-0175">Coiled coil</keyword>